<feature type="compositionally biased region" description="Basic and acidic residues" evidence="1">
    <location>
        <begin position="303"/>
        <end position="316"/>
    </location>
</feature>
<dbReference type="AlphaFoldDB" id="A0A4Y7U669"/>
<evidence type="ECO:0000256" key="1">
    <source>
        <dbReference type="SAM" id="MobiDB-lite"/>
    </source>
</evidence>
<dbReference type="NCBIfam" id="TIGR03696">
    <property type="entry name" value="Rhs_assc_core"/>
    <property type="match status" value="1"/>
</dbReference>
<reference evidence="2 3" key="1">
    <citation type="journal article" date="2018" name="Syst. Appl. Microbiol.">
        <title>Flavobacterium circumlabens sp. nov. and Flavobacterium cupreum sp. nov., two psychrotrophic species isolated from Antarctic environmental samples.</title>
        <authorList>
            <person name="Kralova S."/>
            <person name="Busse H.J."/>
            <person name="Svec P."/>
            <person name="Maslanova I."/>
            <person name="Stankova E."/>
            <person name="Bartak M."/>
            <person name="Sedlacek I."/>
        </authorList>
    </citation>
    <scope>NUCLEOTIDE SEQUENCE [LARGE SCALE GENOMIC DNA]</scope>
    <source>
        <strain evidence="2 3">CCM 8828</strain>
    </source>
</reference>
<dbReference type="PANTHER" id="PTHR32305">
    <property type="match status" value="1"/>
</dbReference>
<dbReference type="PANTHER" id="PTHR32305:SF15">
    <property type="entry name" value="PROTEIN RHSA-RELATED"/>
    <property type="match status" value="1"/>
</dbReference>
<sequence>KDHLGNVRVTYSKNAQNVLEIIEENNYYPFGLKHKGYNEYVATGNKYKYNGKELQDELSLNLYDYGARFYDPATGRWYTVDAMAEKFSQMSPYNYAVNNPVIYVDPDGNEVEMCCDGLKGLLVGLIDNVAGTNIRSKYGGSDFNTGTKVADMVSIIGGSILTGQGMADMTGGAAGLDASVTATAGSGGLAIEVSGPAAVVSTGLIAKGALEVTVGSNIVSNAMSNLNESGKIYKVPGTDTKSGEPYIGRTQQSSPKKRGGENAKDGRNRTNAEVIDTYDPSKKGQGAYKEQKAIDKNGGVKSLDNKRNEASPERMKELKKKYGNGK</sequence>
<dbReference type="Proteomes" id="UP000298340">
    <property type="component" value="Unassembled WGS sequence"/>
</dbReference>
<comment type="caution">
    <text evidence="2">The sequence shown here is derived from an EMBL/GenBank/DDBJ whole genome shotgun (WGS) entry which is preliminary data.</text>
</comment>
<dbReference type="EMBL" id="QWDN01000017">
    <property type="protein sequence ID" value="TEB41724.1"/>
    <property type="molecule type" value="Genomic_DNA"/>
</dbReference>
<dbReference type="InterPro" id="IPR022385">
    <property type="entry name" value="Rhs_assc_core"/>
</dbReference>
<dbReference type="InterPro" id="IPR050708">
    <property type="entry name" value="T6SS_VgrG/RHS"/>
</dbReference>
<dbReference type="RefSeq" id="WP_134092235.1">
    <property type="nucleotide sequence ID" value="NZ_QWDN01000017.1"/>
</dbReference>
<proteinExistence type="predicted"/>
<feature type="compositionally biased region" description="Basic residues" evidence="1">
    <location>
        <begin position="317"/>
        <end position="326"/>
    </location>
</feature>
<name>A0A4Y7U669_9FLAO</name>
<accession>A0A4Y7U669</accession>
<evidence type="ECO:0000313" key="2">
    <source>
        <dbReference type="EMBL" id="TEB41724.1"/>
    </source>
</evidence>
<evidence type="ECO:0000313" key="3">
    <source>
        <dbReference type="Proteomes" id="UP000298340"/>
    </source>
</evidence>
<gene>
    <name evidence="2" type="ORF">D0809_24080</name>
</gene>
<protein>
    <submittedName>
        <fullName evidence="2">RHS repeat-associated core domain-containing protein</fullName>
    </submittedName>
</protein>
<feature type="non-terminal residue" evidence="2">
    <location>
        <position position="1"/>
    </location>
</feature>
<feature type="region of interest" description="Disordered" evidence="1">
    <location>
        <begin position="230"/>
        <end position="326"/>
    </location>
</feature>
<organism evidence="2 3">
    <name type="scientific">Flavobacterium circumlabens</name>
    <dbReference type="NCBI Taxonomy" id="2133765"/>
    <lineage>
        <taxon>Bacteria</taxon>
        <taxon>Pseudomonadati</taxon>
        <taxon>Bacteroidota</taxon>
        <taxon>Flavobacteriia</taxon>
        <taxon>Flavobacteriales</taxon>
        <taxon>Flavobacteriaceae</taxon>
        <taxon>Flavobacterium</taxon>
    </lineage>
</organism>
<feature type="compositionally biased region" description="Basic and acidic residues" evidence="1">
    <location>
        <begin position="258"/>
        <end position="270"/>
    </location>
</feature>
<dbReference type="Gene3D" id="2.180.10.10">
    <property type="entry name" value="RHS repeat-associated core"/>
    <property type="match status" value="1"/>
</dbReference>